<protein>
    <recommendedName>
        <fullName evidence="3">PD-(D/E)XK nuclease family transposase</fullName>
    </recommendedName>
</protein>
<evidence type="ECO:0000313" key="2">
    <source>
        <dbReference type="Proteomes" id="UP001469749"/>
    </source>
</evidence>
<name>A0ABV1B4Z1_9FIRM</name>
<organism evidence="1 2">
    <name type="scientific">Coprococcus intestinihominis</name>
    <dbReference type="NCBI Taxonomy" id="3133154"/>
    <lineage>
        <taxon>Bacteria</taxon>
        <taxon>Bacillati</taxon>
        <taxon>Bacillota</taxon>
        <taxon>Clostridia</taxon>
        <taxon>Lachnospirales</taxon>
        <taxon>Lachnospiraceae</taxon>
        <taxon>Coprococcus</taxon>
    </lineage>
</organism>
<dbReference type="EMBL" id="JBBMEK010000045">
    <property type="protein sequence ID" value="MEQ2364542.1"/>
    <property type="molecule type" value="Genomic_DNA"/>
</dbReference>
<gene>
    <name evidence="1" type="ORF">WMO25_05445</name>
</gene>
<accession>A0ABV1B4Z1</accession>
<dbReference type="Proteomes" id="UP001469749">
    <property type="component" value="Unassembled WGS sequence"/>
</dbReference>
<evidence type="ECO:0008006" key="3">
    <source>
        <dbReference type="Google" id="ProtNLM"/>
    </source>
</evidence>
<reference evidence="1 2" key="1">
    <citation type="submission" date="2024-03" db="EMBL/GenBank/DDBJ databases">
        <title>Human intestinal bacterial collection.</title>
        <authorList>
            <person name="Pauvert C."/>
            <person name="Hitch T.C.A."/>
            <person name="Clavel T."/>
        </authorList>
    </citation>
    <scope>NUCLEOTIDE SEQUENCE [LARGE SCALE GENOMIC DNA]</scope>
    <source>
        <strain evidence="1 2">CLA-AA-H190</strain>
    </source>
</reference>
<dbReference type="RefSeq" id="WP_349084487.1">
    <property type="nucleotide sequence ID" value="NZ_JBBMEK010000045.1"/>
</dbReference>
<keyword evidence="2" id="KW-1185">Reference proteome</keyword>
<sequence length="167" mass="19488">MKKTFQELTIKEPFGDRLYRYTICNHCKENDKDVDDGDYTIWLSSKGNNVSEESGELVKFLQYVEDPEKESDSEGEFVKSLKEQIAAIKRNREWEGRFMLLEEMIADEREEAMAEGHAKGLAEGEQLTLQKMNRLTQLLAKQNRIDDLVKAANDADYQEQLFKEFHL</sequence>
<proteinExistence type="predicted"/>
<evidence type="ECO:0000313" key="1">
    <source>
        <dbReference type="EMBL" id="MEQ2364542.1"/>
    </source>
</evidence>
<comment type="caution">
    <text evidence="1">The sequence shown here is derived from an EMBL/GenBank/DDBJ whole genome shotgun (WGS) entry which is preliminary data.</text>
</comment>